<accession>A0ABT5LCI3</accession>
<dbReference type="InterPro" id="IPR016181">
    <property type="entry name" value="Acyl_CoA_acyltransferase"/>
</dbReference>
<organism evidence="1 2">
    <name type="scientific">Xenorhabdus yunnanensis</name>
    <dbReference type="NCBI Taxonomy" id="3025878"/>
    <lineage>
        <taxon>Bacteria</taxon>
        <taxon>Pseudomonadati</taxon>
        <taxon>Pseudomonadota</taxon>
        <taxon>Gammaproteobacteria</taxon>
        <taxon>Enterobacterales</taxon>
        <taxon>Morganellaceae</taxon>
        <taxon>Xenorhabdus</taxon>
    </lineage>
</organism>
<proteinExistence type="predicted"/>
<name>A0ABT5LCI3_9GAMM</name>
<dbReference type="SUPFAM" id="SSF55729">
    <property type="entry name" value="Acyl-CoA N-acyltransferases (Nat)"/>
    <property type="match status" value="1"/>
</dbReference>
<dbReference type="EMBL" id="JAQRFI010000003">
    <property type="protein sequence ID" value="MDC9588211.1"/>
    <property type="molecule type" value="Genomic_DNA"/>
</dbReference>
<reference evidence="1 2" key="1">
    <citation type="submission" date="2023-02" db="EMBL/GenBank/DDBJ databases">
        <title>Entomopathogenic bacteria.</title>
        <authorList>
            <person name="Machado R.A."/>
        </authorList>
    </citation>
    <scope>NUCLEOTIDE SEQUENCE [LARGE SCALE GENOMIC DNA]</scope>
    <source>
        <strain evidence="1 2">XENO-10</strain>
    </source>
</reference>
<dbReference type="Proteomes" id="UP001217178">
    <property type="component" value="Unassembled WGS sequence"/>
</dbReference>
<comment type="caution">
    <text evidence="1">The sequence shown here is derived from an EMBL/GenBank/DDBJ whole genome shotgun (WGS) entry which is preliminary data.</text>
</comment>
<protein>
    <submittedName>
        <fullName evidence="1">GNAT family N-acetyltransferase</fullName>
    </submittedName>
</protein>
<sequence length="57" mass="6728">MNPRVFIIDEHQKKGLERWLVECILQYPVIPYVQYVTLVTSMAGWLYEKLGFSPVVE</sequence>
<dbReference type="Gene3D" id="3.40.630.30">
    <property type="match status" value="1"/>
</dbReference>
<evidence type="ECO:0000313" key="2">
    <source>
        <dbReference type="Proteomes" id="UP001217178"/>
    </source>
</evidence>
<evidence type="ECO:0000313" key="1">
    <source>
        <dbReference type="EMBL" id="MDC9588211.1"/>
    </source>
</evidence>
<gene>
    <name evidence="1" type="ORF">PSI23_02490</name>
</gene>
<keyword evidence="2" id="KW-1185">Reference proteome</keyword>
<dbReference type="RefSeq" id="WP_273553579.1">
    <property type="nucleotide sequence ID" value="NZ_JAQRFI010000003.1"/>
</dbReference>